<feature type="transmembrane region" description="Helical" evidence="9">
    <location>
        <begin position="326"/>
        <end position="346"/>
    </location>
</feature>
<evidence type="ECO:0000256" key="8">
    <source>
        <dbReference type="ARBA" id="ARBA00031512"/>
    </source>
</evidence>
<keyword evidence="9" id="KW-0472">Membrane</keyword>
<feature type="transmembrane region" description="Helical" evidence="9">
    <location>
        <begin position="508"/>
        <end position="527"/>
    </location>
</feature>
<dbReference type="SUPFAM" id="SSF53187">
    <property type="entry name" value="Zn-dependent exopeptidases"/>
    <property type="match status" value="1"/>
</dbReference>
<evidence type="ECO:0000256" key="7">
    <source>
        <dbReference type="ARBA" id="ARBA00023180"/>
    </source>
</evidence>
<feature type="transmembrane region" description="Helical" evidence="9">
    <location>
        <begin position="403"/>
        <end position="422"/>
    </location>
</feature>
<evidence type="ECO:0000256" key="5">
    <source>
        <dbReference type="ARBA" id="ARBA00022554"/>
    </source>
</evidence>
<comment type="subcellular location">
    <subcellularLocation>
        <location evidence="2">Vacuole membrane</location>
        <topology evidence="2">Multi-pass membrane protein</topology>
    </subcellularLocation>
</comment>
<dbReference type="STRING" id="1224947.SAMN05216480_101477"/>
<evidence type="ECO:0000259" key="10">
    <source>
        <dbReference type="Pfam" id="PF04389"/>
    </source>
</evidence>
<evidence type="ECO:0000256" key="4">
    <source>
        <dbReference type="ARBA" id="ARBA00017435"/>
    </source>
</evidence>
<keyword evidence="6 9" id="KW-1133">Transmembrane helix</keyword>
<feature type="domain" description="Peptidase M28" evidence="10">
    <location>
        <begin position="100"/>
        <end position="290"/>
    </location>
</feature>
<dbReference type="GO" id="GO:0005774">
    <property type="term" value="C:vacuolar membrane"/>
    <property type="evidence" value="ECO:0007669"/>
    <property type="project" value="UniProtKB-SubCell"/>
</dbReference>
<dbReference type="AlphaFoldDB" id="A0A1I7EZW2"/>
<organism evidence="11 12">
    <name type="scientific">Pustulibacterium marinum</name>
    <dbReference type="NCBI Taxonomy" id="1224947"/>
    <lineage>
        <taxon>Bacteria</taxon>
        <taxon>Pseudomonadati</taxon>
        <taxon>Bacteroidota</taxon>
        <taxon>Flavobacteriia</taxon>
        <taxon>Flavobacteriales</taxon>
        <taxon>Flavobacteriaceae</taxon>
        <taxon>Pustulibacterium</taxon>
    </lineage>
</organism>
<reference evidence="11 12" key="1">
    <citation type="submission" date="2016-10" db="EMBL/GenBank/DDBJ databases">
        <authorList>
            <person name="de Groot N.N."/>
        </authorList>
    </citation>
    <scope>NUCLEOTIDE SEQUENCE [LARGE SCALE GENOMIC DNA]</scope>
    <source>
        <strain evidence="11 12">CGMCC 1.12333</strain>
    </source>
</reference>
<feature type="transmembrane region" description="Helical" evidence="9">
    <location>
        <begin position="429"/>
        <end position="448"/>
    </location>
</feature>
<protein>
    <recommendedName>
        <fullName evidence="4">Vacuolar membrane protease</fullName>
    </recommendedName>
    <alternativeName>
        <fullName evidence="8">FXNA-related family protease 1</fullName>
    </alternativeName>
</protein>
<feature type="transmembrane region" description="Helical" evidence="9">
    <location>
        <begin position="358"/>
        <end position="380"/>
    </location>
</feature>
<keyword evidence="12" id="KW-1185">Reference proteome</keyword>
<feature type="transmembrane region" description="Helical" evidence="9">
    <location>
        <begin position="7"/>
        <end position="25"/>
    </location>
</feature>
<sequence length="759" mass="85129">MKKINQPVSILIIIVAIFSSFYVLLPQHISDENSSETSFSTKRALNHVEAIASKPHFVGSSAHKEVITYLQSALENLGIVSTLQTGYTAGDWANLSSATNIIGKIEGSEDGKALLLLSHYDSNPHSSLGASDDAAGVATILESLRAFLAEGNQPKNDIIIVFSDAEELGLNGAQLFVNNHPWIKDVGLVLNFEARGSGGPSYMLIETNNGNSNMVKEFQKAAPKFPVANSFMYSIYKMLPNDTDLTVFREDANVNGFNFAFIDDHFDYHTQLDNYERLDRKTLEHQGSYLMPLLKHFSNTDLSKVTSDTDTVYFNVPVFKLISYPFAWILPMLILGVFIFIAILIFGKTKRSLRLKKVAKGFIPFILLLTVNGILGYFAWPTLKYAYPEYQDILHGFTYNGHWYIAAYVALSLGFCFLFYGFFHKVRSVDLAVAPLFFWLVITALLSIYLKGGAFFIIPFYAALLIWWLRIKFGNVSPIVLTIIGVPVLVILVPFVQMFPVGLGLKMMVASTVFVSLIYGLLLPVFATYRKKRYFALGSFVIAIAFLIIAHQNSKFTSETPKPSSLVYLFDADTDKGFYASYDAILSPWNAKYLQESSNVDSVMSSTFSSKYGTRFNKIQKTDFKKIPLPIVSLESDTIIGDTRKLRIEIKPQRAINRVEIFSDVINFTSVNVNGIALNDEFLNARKPNDKLITHYVSDNASTVLEVTFSKDETFEMEVYEAANDLLSGDYGIKNRPENEIPMPFVLNDATITKKKYIF</sequence>
<dbReference type="RefSeq" id="WP_093022493.1">
    <property type="nucleotide sequence ID" value="NZ_FPBK01000001.1"/>
</dbReference>
<comment type="similarity">
    <text evidence="3">Belongs to the peptidase M28 family.</text>
</comment>
<feature type="transmembrane region" description="Helical" evidence="9">
    <location>
        <begin position="478"/>
        <end position="496"/>
    </location>
</feature>
<evidence type="ECO:0000256" key="9">
    <source>
        <dbReference type="SAM" id="Phobius"/>
    </source>
</evidence>
<dbReference type="Gene3D" id="3.40.630.10">
    <property type="entry name" value="Zn peptidases"/>
    <property type="match status" value="1"/>
</dbReference>
<evidence type="ECO:0000256" key="6">
    <source>
        <dbReference type="ARBA" id="ARBA00022989"/>
    </source>
</evidence>
<keyword evidence="9" id="KW-0812">Transmembrane</keyword>
<dbReference type="EMBL" id="FPBK01000001">
    <property type="protein sequence ID" value="SFU29429.1"/>
    <property type="molecule type" value="Genomic_DNA"/>
</dbReference>
<dbReference type="InterPro" id="IPR007484">
    <property type="entry name" value="Peptidase_M28"/>
</dbReference>
<dbReference type="PANTHER" id="PTHR12147:SF58">
    <property type="entry name" value="VACUOLAR MEMBRANE PROTEASE"/>
    <property type="match status" value="1"/>
</dbReference>
<gene>
    <name evidence="11" type="ORF">SAMN05216480_101477</name>
</gene>
<evidence type="ECO:0000313" key="11">
    <source>
        <dbReference type="EMBL" id="SFU29429.1"/>
    </source>
</evidence>
<proteinExistence type="inferred from homology"/>
<evidence type="ECO:0000256" key="2">
    <source>
        <dbReference type="ARBA" id="ARBA00004128"/>
    </source>
</evidence>
<evidence type="ECO:0000313" key="12">
    <source>
        <dbReference type="Proteomes" id="UP000199138"/>
    </source>
</evidence>
<keyword evidence="5" id="KW-0926">Vacuole</keyword>
<dbReference type="GO" id="GO:0008235">
    <property type="term" value="F:metalloexopeptidase activity"/>
    <property type="evidence" value="ECO:0007669"/>
    <property type="project" value="InterPro"/>
</dbReference>
<dbReference type="GO" id="GO:0006508">
    <property type="term" value="P:proteolysis"/>
    <property type="evidence" value="ECO:0007669"/>
    <property type="project" value="InterPro"/>
</dbReference>
<comment type="function">
    <text evidence="1">May be involved in vacuolar sorting and osmoregulation.</text>
</comment>
<dbReference type="InterPro" id="IPR045175">
    <property type="entry name" value="M28_fam"/>
</dbReference>
<dbReference type="PANTHER" id="PTHR12147">
    <property type="entry name" value="METALLOPEPTIDASE M28 FAMILY MEMBER"/>
    <property type="match status" value="1"/>
</dbReference>
<name>A0A1I7EZW2_9FLAO</name>
<evidence type="ECO:0000256" key="1">
    <source>
        <dbReference type="ARBA" id="ARBA00003273"/>
    </source>
</evidence>
<feature type="transmembrane region" description="Helical" evidence="9">
    <location>
        <begin position="534"/>
        <end position="551"/>
    </location>
</feature>
<accession>A0A1I7EZW2</accession>
<dbReference type="Pfam" id="PF04389">
    <property type="entry name" value="Peptidase_M28"/>
    <property type="match status" value="1"/>
</dbReference>
<dbReference type="Proteomes" id="UP000199138">
    <property type="component" value="Unassembled WGS sequence"/>
</dbReference>
<evidence type="ECO:0000256" key="3">
    <source>
        <dbReference type="ARBA" id="ARBA00010918"/>
    </source>
</evidence>
<dbReference type="OrthoDB" id="9778250at2"/>
<keyword evidence="7" id="KW-0325">Glycoprotein</keyword>
<feature type="transmembrane region" description="Helical" evidence="9">
    <location>
        <begin position="454"/>
        <end position="471"/>
    </location>
</feature>